<dbReference type="AlphaFoldDB" id="A0A401UE02"/>
<protein>
    <recommendedName>
        <fullName evidence="4">Lipoprotein</fullName>
    </recommendedName>
</protein>
<name>A0A401UE02_9BACT</name>
<evidence type="ECO:0000313" key="3">
    <source>
        <dbReference type="Proteomes" id="UP000288227"/>
    </source>
</evidence>
<keyword evidence="1" id="KW-0732">Signal</keyword>
<keyword evidence="3" id="KW-1185">Reference proteome</keyword>
<dbReference type="RefSeq" id="WP_127123756.1">
    <property type="nucleotide sequence ID" value="NZ_BHXQ01000006.1"/>
</dbReference>
<evidence type="ECO:0008006" key="4">
    <source>
        <dbReference type="Google" id="ProtNLM"/>
    </source>
</evidence>
<organism evidence="2 3">
    <name type="scientific">Chryseotalea sanaruensis</name>
    <dbReference type="NCBI Taxonomy" id="2482724"/>
    <lineage>
        <taxon>Bacteria</taxon>
        <taxon>Pseudomonadati</taxon>
        <taxon>Bacteroidota</taxon>
        <taxon>Cytophagia</taxon>
        <taxon>Cytophagales</taxon>
        <taxon>Chryseotaleaceae</taxon>
        <taxon>Chryseotalea</taxon>
    </lineage>
</organism>
<evidence type="ECO:0000313" key="2">
    <source>
        <dbReference type="EMBL" id="GCC53113.1"/>
    </source>
</evidence>
<dbReference type="OrthoDB" id="9803764at2"/>
<accession>A0A401UE02</accession>
<dbReference type="Proteomes" id="UP000288227">
    <property type="component" value="Unassembled WGS sequence"/>
</dbReference>
<gene>
    <name evidence="2" type="ORF">SanaruYs_33550</name>
</gene>
<sequence length="149" mass="16090">MKKLTLILFVLAAVFVAACSGKKEETASAAEETETAAADEWPEMDAYHFAMAEAFHPFKDSANLAPVKAQAADLVKAAETWVNAPLPEKVNNDEIKAKLQELKSGSDALAQLVTTGTDEEIGTSLTALHDKFHELQEAWYGGGGHQHNH</sequence>
<feature type="chain" id="PRO_5019264457" description="Lipoprotein" evidence="1">
    <location>
        <begin position="19"/>
        <end position="149"/>
    </location>
</feature>
<feature type="signal peptide" evidence="1">
    <location>
        <begin position="1"/>
        <end position="18"/>
    </location>
</feature>
<dbReference type="EMBL" id="BHXQ01000006">
    <property type="protein sequence ID" value="GCC53113.1"/>
    <property type="molecule type" value="Genomic_DNA"/>
</dbReference>
<reference evidence="2 3" key="1">
    <citation type="submission" date="2018-11" db="EMBL/GenBank/DDBJ databases">
        <title>Chryseotalea sanarue gen. nov., sp., nov., a member of the family Cytophagaceae, isolated from a brackish lake in Hamamatsu Japan.</title>
        <authorList>
            <person name="Maejima Y."/>
            <person name="Iino T."/>
            <person name="Muraguchi Y."/>
            <person name="Fukuda K."/>
            <person name="Ohkuma M."/>
            <person name="Moriuchi R."/>
            <person name="Dohra H."/>
            <person name="Kimbara K."/>
            <person name="Shintani M."/>
        </authorList>
    </citation>
    <scope>NUCLEOTIDE SEQUENCE [LARGE SCALE GENOMIC DNA]</scope>
    <source>
        <strain evidence="2 3">Ys</strain>
    </source>
</reference>
<comment type="caution">
    <text evidence="2">The sequence shown here is derived from an EMBL/GenBank/DDBJ whole genome shotgun (WGS) entry which is preliminary data.</text>
</comment>
<evidence type="ECO:0000256" key="1">
    <source>
        <dbReference type="SAM" id="SignalP"/>
    </source>
</evidence>
<proteinExistence type="predicted"/>
<dbReference type="PROSITE" id="PS51257">
    <property type="entry name" value="PROKAR_LIPOPROTEIN"/>
    <property type="match status" value="1"/>
</dbReference>